<feature type="short sequence motif" description="Q motif" evidence="6">
    <location>
        <begin position="103"/>
        <end position="131"/>
    </location>
</feature>
<dbReference type="InterPro" id="IPR014001">
    <property type="entry name" value="Helicase_ATP-bd"/>
</dbReference>
<organism evidence="11 12">
    <name type="scientific">Camellia sinensis</name>
    <name type="common">Tea plant</name>
    <name type="synonym">Thea sinensis</name>
    <dbReference type="NCBI Taxonomy" id="4442"/>
    <lineage>
        <taxon>Eukaryota</taxon>
        <taxon>Viridiplantae</taxon>
        <taxon>Streptophyta</taxon>
        <taxon>Embryophyta</taxon>
        <taxon>Tracheophyta</taxon>
        <taxon>Spermatophyta</taxon>
        <taxon>Magnoliopsida</taxon>
        <taxon>eudicotyledons</taxon>
        <taxon>Gunneridae</taxon>
        <taxon>Pentapetalae</taxon>
        <taxon>asterids</taxon>
        <taxon>Ericales</taxon>
        <taxon>Theaceae</taxon>
        <taxon>Camellia</taxon>
    </lineage>
</organism>
<feature type="domain" description="DEAD-box RNA helicase Q" evidence="10">
    <location>
        <begin position="103"/>
        <end position="131"/>
    </location>
</feature>
<dbReference type="Pfam" id="PF00271">
    <property type="entry name" value="Helicase_C"/>
    <property type="match status" value="1"/>
</dbReference>
<accession>A0A7J7H9C8</accession>
<dbReference type="EMBL" id="JACBKZ010000005">
    <property type="protein sequence ID" value="KAF5949550.1"/>
    <property type="molecule type" value="Genomic_DNA"/>
</dbReference>
<keyword evidence="5" id="KW-0067">ATP-binding</keyword>
<evidence type="ECO:0000313" key="12">
    <source>
        <dbReference type="Proteomes" id="UP000593564"/>
    </source>
</evidence>
<feature type="compositionally biased region" description="Basic and acidic residues" evidence="7">
    <location>
        <begin position="644"/>
        <end position="659"/>
    </location>
</feature>
<evidence type="ECO:0000256" key="5">
    <source>
        <dbReference type="ARBA" id="ARBA00022840"/>
    </source>
</evidence>
<dbReference type="InterPro" id="IPR001650">
    <property type="entry name" value="Helicase_C-like"/>
</dbReference>
<comment type="similarity">
    <text evidence="1">Belongs to the DEAD box helicase family. DDX21/DDX50 subfamily.</text>
</comment>
<evidence type="ECO:0000259" key="9">
    <source>
        <dbReference type="PROSITE" id="PS51194"/>
    </source>
</evidence>
<name>A0A7J7H9C8_CAMSI</name>
<dbReference type="PANTHER" id="PTHR47959">
    <property type="entry name" value="ATP-DEPENDENT RNA HELICASE RHLE-RELATED"/>
    <property type="match status" value="1"/>
</dbReference>
<evidence type="ECO:0000256" key="6">
    <source>
        <dbReference type="PROSITE-ProRule" id="PRU00552"/>
    </source>
</evidence>
<dbReference type="SMART" id="SM00490">
    <property type="entry name" value="HELICc"/>
    <property type="match status" value="1"/>
</dbReference>
<feature type="domain" description="Helicase C-terminal" evidence="9">
    <location>
        <begin position="367"/>
        <end position="533"/>
    </location>
</feature>
<dbReference type="CDD" id="cd18787">
    <property type="entry name" value="SF2_C_DEAD"/>
    <property type="match status" value="1"/>
</dbReference>
<proteinExistence type="inferred from homology"/>
<evidence type="ECO:0000256" key="2">
    <source>
        <dbReference type="ARBA" id="ARBA00022741"/>
    </source>
</evidence>
<dbReference type="PROSITE" id="PS51192">
    <property type="entry name" value="HELICASE_ATP_BIND_1"/>
    <property type="match status" value="1"/>
</dbReference>
<dbReference type="InterPro" id="IPR011545">
    <property type="entry name" value="DEAD/DEAH_box_helicase_dom"/>
</dbReference>
<keyword evidence="3" id="KW-0378">Hydrolase</keyword>
<feature type="compositionally biased region" description="Gly residues" evidence="7">
    <location>
        <begin position="618"/>
        <end position="632"/>
    </location>
</feature>
<dbReference type="GO" id="GO:0003676">
    <property type="term" value="F:nucleic acid binding"/>
    <property type="evidence" value="ECO:0007669"/>
    <property type="project" value="InterPro"/>
</dbReference>
<evidence type="ECO:0000256" key="7">
    <source>
        <dbReference type="SAM" id="MobiDB-lite"/>
    </source>
</evidence>
<dbReference type="GO" id="GO:0005829">
    <property type="term" value="C:cytosol"/>
    <property type="evidence" value="ECO:0007669"/>
    <property type="project" value="TreeGrafter"/>
</dbReference>
<evidence type="ECO:0000256" key="1">
    <source>
        <dbReference type="ARBA" id="ARBA00006517"/>
    </source>
</evidence>
<dbReference type="InterPro" id="IPR014014">
    <property type="entry name" value="RNA_helicase_DEAD_Q_motif"/>
</dbReference>
<evidence type="ECO:0000313" key="11">
    <source>
        <dbReference type="EMBL" id="KAF5949550.1"/>
    </source>
</evidence>
<evidence type="ECO:0000256" key="4">
    <source>
        <dbReference type="ARBA" id="ARBA00022806"/>
    </source>
</evidence>
<evidence type="ECO:0008006" key="13">
    <source>
        <dbReference type="Google" id="ProtNLM"/>
    </source>
</evidence>
<feature type="compositionally biased region" description="Low complexity" evidence="7">
    <location>
        <begin position="606"/>
        <end position="617"/>
    </location>
</feature>
<dbReference type="AlphaFoldDB" id="A0A7J7H9C8"/>
<evidence type="ECO:0000259" key="8">
    <source>
        <dbReference type="PROSITE" id="PS51192"/>
    </source>
</evidence>
<dbReference type="PANTHER" id="PTHR47959:SF23">
    <property type="entry name" value="HELICASE ATP-BINDING DOMAIN-CONTAINING PROTEIN"/>
    <property type="match status" value="1"/>
</dbReference>
<comment type="caution">
    <text evidence="11">The sequence shown here is derived from an EMBL/GenBank/DDBJ whole genome shotgun (WGS) entry which is preliminary data.</text>
</comment>
<dbReference type="Gene3D" id="3.40.50.300">
    <property type="entry name" value="P-loop containing nucleotide triphosphate hydrolases"/>
    <property type="match status" value="2"/>
</dbReference>
<evidence type="ECO:0000256" key="3">
    <source>
        <dbReference type="ARBA" id="ARBA00022801"/>
    </source>
</evidence>
<dbReference type="Pfam" id="PF00270">
    <property type="entry name" value="DEAD"/>
    <property type="match status" value="1"/>
</dbReference>
<dbReference type="SUPFAM" id="SSF52540">
    <property type="entry name" value="P-loop containing nucleoside triphosphate hydrolases"/>
    <property type="match status" value="1"/>
</dbReference>
<dbReference type="InterPro" id="IPR027417">
    <property type="entry name" value="P-loop_NTPase"/>
</dbReference>
<feature type="compositionally biased region" description="Gly residues" evidence="7">
    <location>
        <begin position="557"/>
        <end position="582"/>
    </location>
</feature>
<feature type="compositionally biased region" description="Gly residues" evidence="7">
    <location>
        <begin position="590"/>
        <end position="605"/>
    </location>
</feature>
<feature type="domain" description="Helicase ATP-binding" evidence="8">
    <location>
        <begin position="174"/>
        <end position="348"/>
    </location>
</feature>
<dbReference type="PROSITE" id="PS51194">
    <property type="entry name" value="HELICASE_CTER"/>
    <property type="match status" value="1"/>
</dbReference>
<reference evidence="12" key="1">
    <citation type="journal article" date="2020" name="Nat. Commun.">
        <title>Genome assembly of wild tea tree DASZ reveals pedigree and selection history of tea varieties.</title>
        <authorList>
            <person name="Zhang W."/>
            <person name="Zhang Y."/>
            <person name="Qiu H."/>
            <person name="Guo Y."/>
            <person name="Wan H."/>
            <person name="Zhang X."/>
            <person name="Scossa F."/>
            <person name="Alseekh S."/>
            <person name="Zhang Q."/>
            <person name="Wang P."/>
            <person name="Xu L."/>
            <person name="Schmidt M.H."/>
            <person name="Jia X."/>
            <person name="Li D."/>
            <person name="Zhu A."/>
            <person name="Guo F."/>
            <person name="Chen W."/>
            <person name="Ni D."/>
            <person name="Usadel B."/>
            <person name="Fernie A.R."/>
            <person name="Wen W."/>
        </authorList>
    </citation>
    <scope>NUCLEOTIDE SEQUENCE [LARGE SCALE GENOMIC DNA]</scope>
    <source>
        <strain evidence="12">cv. G240</strain>
    </source>
</reference>
<dbReference type="SMART" id="SM00487">
    <property type="entry name" value="DEXDc"/>
    <property type="match status" value="1"/>
</dbReference>
<keyword evidence="4" id="KW-0347">Helicase</keyword>
<dbReference type="PROSITE" id="PS51195">
    <property type="entry name" value="Q_MOTIF"/>
    <property type="match status" value="1"/>
</dbReference>
<feature type="region of interest" description="Disordered" evidence="7">
    <location>
        <begin position="557"/>
        <end position="659"/>
    </location>
</feature>
<dbReference type="CDD" id="cd00268">
    <property type="entry name" value="DEADc"/>
    <property type="match status" value="1"/>
</dbReference>
<dbReference type="GO" id="GO:0005524">
    <property type="term" value="F:ATP binding"/>
    <property type="evidence" value="ECO:0007669"/>
    <property type="project" value="UniProtKB-KW"/>
</dbReference>
<dbReference type="InterPro" id="IPR044742">
    <property type="entry name" value="DEAD/DEAH_RhlB"/>
</dbReference>
<keyword evidence="12" id="KW-1185">Reference proteome</keyword>
<sequence>MMSTSLVLLRKSASKRASLAALTSSVESLLNNHTRKHSHFLPSQSEPIVSRNASSSIDWFSGVVGRRSFHSGSALNFRVSVPLMQTEYAVADFMDDDKSDDGLVIAKLGISDQIVSALEKKGITKLFPIQRVGGGGGSGSGSGGWWWQAGGGWVVMVGGWVTVAGGGGKWRAVLEPAMQGRDMIGRARTGTGKTLAFGIPIMDKIIQYNEKHGCGRNPLALILAPTRELARQVEKEFYESAPKLDSLCVYGGVPISRQMSQLDHGVDVVVGTPGRIIDLIKRGALNLSEIQFLVLDEADQMLNVGFADDVETILEHLPKKRQSMLFSATMPNWIRQLTQKYLKDPLTIDLVSVRVGDSVQKLADGISLYAISSEIFEKPSIIGPLITEHAKGGKCIVFTQTKRDADRLAYAMQKSFKCEALHGDISQNQRERTLSGFRDGRFNVLVATDVAARGLDVPNVDLVIHYELPSTSEIFVHRSGRTGRAGKKGSAILIYSSNQMRDVKTIERDVGSKFVELPRIAVAGGTSMFSDMGSSRFGSLGGSGGGRFGDSGFRRSGGYGGAGSGRSTGYGGQSFGRGGGFDEPGSSRFGSGGSGSGRSGSGFGGFSPSRSGNSSRTGGFGDSGSSRSGGFGDFRSTRPSNGFFDDKIGGDRNTGRNSF</sequence>
<keyword evidence="2" id="KW-0547">Nucleotide-binding</keyword>
<evidence type="ECO:0000259" key="10">
    <source>
        <dbReference type="PROSITE" id="PS51195"/>
    </source>
</evidence>
<dbReference type="GO" id="GO:0016787">
    <property type="term" value="F:hydrolase activity"/>
    <property type="evidence" value="ECO:0007669"/>
    <property type="project" value="UniProtKB-KW"/>
</dbReference>
<dbReference type="InterPro" id="IPR050079">
    <property type="entry name" value="DEAD_box_RNA_helicase"/>
</dbReference>
<reference evidence="11 12" key="2">
    <citation type="submission" date="2020-07" db="EMBL/GenBank/DDBJ databases">
        <title>Genome assembly of wild tea tree DASZ reveals pedigree and selection history of tea varieties.</title>
        <authorList>
            <person name="Zhang W."/>
        </authorList>
    </citation>
    <scope>NUCLEOTIDE SEQUENCE [LARGE SCALE GENOMIC DNA]</scope>
    <source>
        <strain evidence="12">cv. G240</strain>
        <tissue evidence="11">Leaf</tissue>
    </source>
</reference>
<protein>
    <recommendedName>
        <fullName evidence="13">DEAD-box ATP-dependent RNA helicase 53</fullName>
    </recommendedName>
</protein>
<gene>
    <name evidence="11" type="ORF">HYC85_011543</name>
</gene>
<dbReference type="GO" id="GO:0003724">
    <property type="term" value="F:RNA helicase activity"/>
    <property type="evidence" value="ECO:0007669"/>
    <property type="project" value="InterPro"/>
</dbReference>
<dbReference type="Proteomes" id="UP000593564">
    <property type="component" value="Unassembled WGS sequence"/>
</dbReference>